<comment type="subunit">
    <text evidence="12">Interacts with the Sec translocase complex via SecD. Specifically interacts with transmembrane segments of nascent integral membrane proteins during membrane integration.</text>
</comment>
<keyword evidence="10" id="KW-0143">Chaperone</keyword>
<dbReference type="NCBIfam" id="TIGR03592">
    <property type="entry name" value="yidC_oxa1_cterm"/>
    <property type="match status" value="1"/>
</dbReference>
<evidence type="ECO:0000256" key="10">
    <source>
        <dbReference type="ARBA" id="ARBA00023186"/>
    </source>
</evidence>
<evidence type="ECO:0000256" key="1">
    <source>
        <dbReference type="ARBA" id="ARBA00004651"/>
    </source>
</evidence>
<feature type="compositionally biased region" description="Basic residues" evidence="17">
    <location>
        <begin position="298"/>
        <end position="309"/>
    </location>
</feature>
<dbReference type="GO" id="GO:0015031">
    <property type="term" value="P:protein transport"/>
    <property type="evidence" value="ECO:0007669"/>
    <property type="project" value="UniProtKB-KW"/>
</dbReference>
<dbReference type="CDD" id="cd20070">
    <property type="entry name" value="5TM_YidC_Alb3"/>
    <property type="match status" value="1"/>
</dbReference>
<reference evidence="21" key="2">
    <citation type="submission" date="2010-01" db="EMBL/GenBank/DDBJ databases">
        <title>The complete genome of Conexibacter woesei DSM 14684.</title>
        <authorList>
            <consortium name="US DOE Joint Genome Institute (JGI-PGF)"/>
            <person name="Lucas S."/>
            <person name="Copeland A."/>
            <person name="Lapidus A."/>
            <person name="Glavina del Rio T."/>
            <person name="Dalin E."/>
            <person name="Tice H."/>
            <person name="Bruce D."/>
            <person name="Goodwin L."/>
            <person name="Pitluck S."/>
            <person name="Kyrpides N."/>
            <person name="Mavromatis K."/>
            <person name="Ivanova N."/>
            <person name="Mikhailova N."/>
            <person name="Chertkov O."/>
            <person name="Brettin T."/>
            <person name="Detter J.C."/>
            <person name="Han C."/>
            <person name="Larimer F."/>
            <person name="Land M."/>
            <person name="Hauser L."/>
            <person name="Markowitz V."/>
            <person name="Cheng J.-F."/>
            <person name="Hugenholtz P."/>
            <person name="Woyke T."/>
            <person name="Wu D."/>
            <person name="Pukall R."/>
            <person name="Steenblock K."/>
            <person name="Schneider S."/>
            <person name="Klenk H.-P."/>
            <person name="Eisen J.A."/>
        </authorList>
    </citation>
    <scope>NUCLEOTIDE SEQUENCE [LARGE SCALE GENOMIC DNA]</scope>
    <source>
        <strain evidence="21">DSM 14684 / CIP 108061 / JCM 11494 / NBRC 100937 / ID131577</strain>
    </source>
</reference>
<dbReference type="OrthoDB" id="9780552at2"/>
<evidence type="ECO:0000256" key="13">
    <source>
        <dbReference type="ARBA" id="ARBA00031538"/>
    </source>
</evidence>
<feature type="region of interest" description="Disordered" evidence="17">
    <location>
        <begin position="255"/>
        <end position="309"/>
    </location>
</feature>
<proteinExistence type="inferred from homology"/>
<dbReference type="RefSeq" id="WP_012937398.1">
    <property type="nucleotide sequence ID" value="NC_013739.1"/>
</dbReference>
<evidence type="ECO:0000256" key="6">
    <source>
        <dbReference type="ARBA" id="ARBA00022692"/>
    </source>
</evidence>
<gene>
    <name evidence="20" type="ordered locus">Cwoe_5947</name>
</gene>
<dbReference type="InterPro" id="IPR047196">
    <property type="entry name" value="YidC_ALB_C"/>
</dbReference>
<dbReference type="GO" id="GO:0032977">
    <property type="term" value="F:membrane insertase activity"/>
    <property type="evidence" value="ECO:0007669"/>
    <property type="project" value="InterPro"/>
</dbReference>
<protein>
    <recommendedName>
        <fullName evidence="3">Membrane protein insertase YidC</fullName>
    </recommendedName>
    <alternativeName>
        <fullName evidence="15">Foldase YidC</fullName>
    </alternativeName>
    <alternativeName>
        <fullName evidence="14">Membrane integrase YidC</fullName>
    </alternativeName>
    <alternativeName>
        <fullName evidence="13">Membrane protein YidC</fullName>
    </alternativeName>
</protein>
<dbReference type="PANTHER" id="PTHR12428">
    <property type="entry name" value="OXA1"/>
    <property type="match status" value="1"/>
</dbReference>
<dbReference type="InterPro" id="IPR001708">
    <property type="entry name" value="YidC/ALB3/OXA1/COX18"/>
</dbReference>
<evidence type="ECO:0000256" key="4">
    <source>
        <dbReference type="ARBA" id="ARBA00022448"/>
    </source>
</evidence>
<evidence type="ECO:0000256" key="16">
    <source>
        <dbReference type="RuleBase" id="RU003945"/>
    </source>
</evidence>
<feature type="transmembrane region" description="Helical" evidence="18">
    <location>
        <begin position="164"/>
        <end position="186"/>
    </location>
</feature>
<dbReference type="EMBL" id="CP001854">
    <property type="protein sequence ID" value="ADB54347.1"/>
    <property type="molecule type" value="Genomic_DNA"/>
</dbReference>
<sequence length="309" mass="33878">MPPVVFANILQPLIDVLEQVLLFFHDTVGTGWGLSIILLTITVRVILLPLTLKQVKSMQRLQLLAPELRRIQAKYRSDKQRQQQEMMKFYQENRVNPLASCFPLLFQLPFFIGLYYMLRTDLRFDICGQTAKACADATAANFASVGAKPGSESFLFIPDLTGRATGAVLVVLIVLYVGTQIASGLLSTASMDRNQRMIMLGLPIVFVAFIINFPAGLMLYWITTNCWTIVQQLIVRKTVGLPQRPALEGAPAGAAALARGGGGKSGRPKAGKVSSKADESSSDDDTAKRAVSGPPPSARRKKKRSGRRR</sequence>
<dbReference type="HOGENOM" id="CLU_036138_4_2_11"/>
<evidence type="ECO:0000256" key="11">
    <source>
        <dbReference type="ARBA" id="ARBA00025034"/>
    </source>
</evidence>
<keyword evidence="7" id="KW-0653">Protein transport</keyword>
<dbReference type="STRING" id="469383.Cwoe_5947"/>
<feature type="transmembrane region" description="Helical" evidence="18">
    <location>
        <begin position="198"/>
        <end position="222"/>
    </location>
</feature>
<dbReference type="GO" id="GO:0051205">
    <property type="term" value="P:protein insertion into membrane"/>
    <property type="evidence" value="ECO:0007669"/>
    <property type="project" value="TreeGrafter"/>
</dbReference>
<dbReference type="PANTHER" id="PTHR12428:SF65">
    <property type="entry name" value="CYTOCHROME C OXIDASE ASSEMBLY PROTEIN COX18, MITOCHONDRIAL"/>
    <property type="match status" value="1"/>
</dbReference>
<comment type="subcellular location">
    <subcellularLocation>
        <location evidence="1">Cell membrane</location>
        <topology evidence="1">Multi-pass membrane protein</topology>
    </subcellularLocation>
    <subcellularLocation>
        <location evidence="16">Membrane</location>
        <topology evidence="16">Multi-pass membrane protein</topology>
    </subcellularLocation>
</comment>
<evidence type="ECO:0000256" key="7">
    <source>
        <dbReference type="ARBA" id="ARBA00022927"/>
    </source>
</evidence>
<keyword evidence="8 18" id="KW-1133">Transmembrane helix</keyword>
<keyword evidence="6 16" id="KW-0812">Transmembrane</keyword>
<name>D3F3X2_CONWI</name>
<evidence type="ECO:0000256" key="18">
    <source>
        <dbReference type="SAM" id="Phobius"/>
    </source>
</evidence>
<comment type="function">
    <text evidence="11">Required for the insertion and/or proper folding and/or complex formation of integral membrane proteins into the membrane. Involved in integration of membrane proteins that insert both dependently and independently of the Sec translocase complex, as well as at least some lipoproteins. Aids folding of multispanning membrane proteins.</text>
</comment>
<evidence type="ECO:0000259" key="19">
    <source>
        <dbReference type="Pfam" id="PF02096"/>
    </source>
</evidence>
<dbReference type="Pfam" id="PF02096">
    <property type="entry name" value="60KD_IMP"/>
    <property type="match status" value="1"/>
</dbReference>
<evidence type="ECO:0000256" key="9">
    <source>
        <dbReference type="ARBA" id="ARBA00023136"/>
    </source>
</evidence>
<accession>D3F3X2</accession>
<keyword evidence="9 18" id="KW-0472">Membrane</keyword>
<feature type="domain" description="Membrane insertase YidC/Oxa/ALB C-terminal" evidence="19">
    <location>
        <begin position="32"/>
        <end position="237"/>
    </location>
</feature>
<evidence type="ECO:0000256" key="12">
    <source>
        <dbReference type="ARBA" id="ARBA00026028"/>
    </source>
</evidence>
<evidence type="ECO:0000256" key="17">
    <source>
        <dbReference type="SAM" id="MobiDB-lite"/>
    </source>
</evidence>
<feature type="transmembrane region" description="Helical" evidence="18">
    <location>
        <begin position="32"/>
        <end position="52"/>
    </location>
</feature>
<comment type="similarity">
    <text evidence="2">Belongs to the OXA1/ALB3/YidC family. Type 1 subfamily.</text>
</comment>
<dbReference type="InterPro" id="IPR028055">
    <property type="entry name" value="YidC/Oxa/ALB_C"/>
</dbReference>
<evidence type="ECO:0000256" key="8">
    <source>
        <dbReference type="ARBA" id="ARBA00022989"/>
    </source>
</evidence>
<reference evidence="20 21" key="1">
    <citation type="journal article" date="2010" name="Stand. Genomic Sci.">
        <title>Complete genome sequence of Conexibacter woesei type strain (ID131577).</title>
        <authorList>
            <person name="Pukall R."/>
            <person name="Lapidus A."/>
            <person name="Glavina Del Rio T."/>
            <person name="Copeland A."/>
            <person name="Tice H."/>
            <person name="Cheng J.-F."/>
            <person name="Lucas S."/>
            <person name="Chen F."/>
            <person name="Nolan M."/>
            <person name="Bruce D."/>
            <person name="Goodwin L."/>
            <person name="Pitluck S."/>
            <person name="Mavromatis K."/>
            <person name="Ivanova N."/>
            <person name="Ovchinnikova G."/>
            <person name="Pati A."/>
            <person name="Chen A."/>
            <person name="Palaniappan K."/>
            <person name="Land M."/>
            <person name="Hauser L."/>
            <person name="Chang Y.-J."/>
            <person name="Jeffries C.D."/>
            <person name="Chain P."/>
            <person name="Meincke L."/>
            <person name="Sims D."/>
            <person name="Brettin T."/>
            <person name="Detter J.C."/>
            <person name="Rohde M."/>
            <person name="Goeker M."/>
            <person name="Bristow J."/>
            <person name="Eisen J.A."/>
            <person name="Markowitz V."/>
            <person name="Kyrpides N.C."/>
            <person name="Klenk H.-P."/>
            <person name="Hugenholtz P."/>
        </authorList>
    </citation>
    <scope>NUCLEOTIDE SEQUENCE [LARGE SCALE GENOMIC DNA]</scope>
    <source>
        <strain evidence="21">DSM 14684 / CIP 108061 / JCM 11494 / NBRC 100937 / ID131577</strain>
    </source>
</reference>
<evidence type="ECO:0000256" key="14">
    <source>
        <dbReference type="ARBA" id="ARBA00033245"/>
    </source>
</evidence>
<keyword evidence="21" id="KW-1185">Reference proteome</keyword>
<dbReference type="GO" id="GO:0005886">
    <property type="term" value="C:plasma membrane"/>
    <property type="evidence" value="ECO:0007669"/>
    <property type="project" value="UniProtKB-SubCell"/>
</dbReference>
<organism evidence="20 21">
    <name type="scientific">Conexibacter woesei (strain DSM 14684 / CCUG 47730 / CIP 108061 / JCM 11494 / NBRC 100937 / ID131577)</name>
    <dbReference type="NCBI Taxonomy" id="469383"/>
    <lineage>
        <taxon>Bacteria</taxon>
        <taxon>Bacillati</taxon>
        <taxon>Actinomycetota</taxon>
        <taxon>Thermoleophilia</taxon>
        <taxon>Solirubrobacterales</taxon>
        <taxon>Conexibacteraceae</taxon>
        <taxon>Conexibacter</taxon>
    </lineage>
</organism>
<dbReference type="Proteomes" id="UP000008229">
    <property type="component" value="Chromosome"/>
</dbReference>
<evidence type="ECO:0000256" key="2">
    <source>
        <dbReference type="ARBA" id="ARBA00010527"/>
    </source>
</evidence>
<feature type="transmembrane region" description="Helical" evidence="18">
    <location>
        <begin position="95"/>
        <end position="118"/>
    </location>
</feature>
<evidence type="ECO:0000313" key="20">
    <source>
        <dbReference type="EMBL" id="ADB54347.1"/>
    </source>
</evidence>
<keyword evidence="4" id="KW-0813">Transport</keyword>
<evidence type="ECO:0000313" key="21">
    <source>
        <dbReference type="Proteomes" id="UP000008229"/>
    </source>
</evidence>
<evidence type="ECO:0000256" key="5">
    <source>
        <dbReference type="ARBA" id="ARBA00022475"/>
    </source>
</evidence>
<keyword evidence="5" id="KW-1003">Cell membrane</keyword>
<dbReference type="eggNOG" id="COG0706">
    <property type="taxonomic scope" value="Bacteria"/>
</dbReference>
<evidence type="ECO:0000256" key="15">
    <source>
        <dbReference type="ARBA" id="ARBA00033342"/>
    </source>
</evidence>
<dbReference type="AlphaFoldDB" id="D3F3X2"/>
<evidence type="ECO:0000256" key="3">
    <source>
        <dbReference type="ARBA" id="ARBA00015325"/>
    </source>
</evidence>
<dbReference type="KEGG" id="cwo:Cwoe_5947"/>